<dbReference type="EMBL" id="CP022316">
    <property type="protein sequence ID" value="ASK65901.1"/>
    <property type="molecule type" value="Genomic_DNA"/>
</dbReference>
<dbReference type="OrthoDB" id="4794524at2"/>
<evidence type="ECO:0000313" key="4">
    <source>
        <dbReference type="Proteomes" id="UP000198398"/>
    </source>
</evidence>
<feature type="transmembrane region" description="Helical" evidence="2">
    <location>
        <begin position="42"/>
        <end position="59"/>
    </location>
</feature>
<reference evidence="4" key="1">
    <citation type="submission" date="2017-07" db="EMBL/GenBank/DDBJ databases">
        <title>Brachybacterium sp. VR2415.</title>
        <authorList>
            <person name="Tak E.J."/>
            <person name="Bae J.-W."/>
        </authorList>
    </citation>
    <scope>NUCLEOTIDE SEQUENCE [LARGE SCALE GENOMIC DNA]</scope>
    <source>
        <strain evidence="4">VR2415</strain>
    </source>
</reference>
<gene>
    <name evidence="3" type="ORF">CFK39_08735</name>
</gene>
<sequence length="60" mass="6223">MDSRHDVTVGHELQAAAETGQIPAVPANADAGEQAPTWRSNLAVTLALVLTFVVVALVSL</sequence>
<organism evidence="3 4">
    <name type="scientific">Brachybacterium avium</name>
    <dbReference type="NCBI Taxonomy" id="2017485"/>
    <lineage>
        <taxon>Bacteria</taxon>
        <taxon>Bacillati</taxon>
        <taxon>Actinomycetota</taxon>
        <taxon>Actinomycetes</taxon>
        <taxon>Micrococcales</taxon>
        <taxon>Dermabacteraceae</taxon>
        <taxon>Brachybacterium</taxon>
    </lineage>
</organism>
<dbReference type="RefSeq" id="WP_089065142.1">
    <property type="nucleotide sequence ID" value="NZ_CP022316.1"/>
</dbReference>
<keyword evidence="2" id="KW-0812">Transmembrane</keyword>
<dbReference type="KEGG" id="brv:CFK39_08735"/>
<evidence type="ECO:0000256" key="1">
    <source>
        <dbReference type="SAM" id="MobiDB-lite"/>
    </source>
</evidence>
<keyword evidence="4" id="KW-1185">Reference proteome</keyword>
<evidence type="ECO:0000313" key="3">
    <source>
        <dbReference type="EMBL" id="ASK65901.1"/>
    </source>
</evidence>
<keyword evidence="2" id="KW-1133">Transmembrane helix</keyword>
<keyword evidence="2" id="KW-0472">Membrane</keyword>
<feature type="region of interest" description="Disordered" evidence="1">
    <location>
        <begin position="1"/>
        <end position="22"/>
    </location>
</feature>
<name>A0A220UD73_9MICO</name>
<proteinExistence type="predicted"/>
<dbReference type="AlphaFoldDB" id="A0A220UD73"/>
<protein>
    <submittedName>
        <fullName evidence="3">Uncharacterized protein</fullName>
    </submittedName>
</protein>
<evidence type="ECO:0000256" key="2">
    <source>
        <dbReference type="SAM" id="Phobius"/>
    </source>
</evidence>
<dbReference type="Proteomes" id="UP000198398">
    <property type="component" value="Chromosome"/>
</dbReference>
<accession>A0A220UD73</accession>